<feature type="region of interest" description="Disordered" evidence="1">
    <location>
        <begin position="90"/>
        <end position="123"/>
    </location>
</feature>
<dbReference type="EMBL" id="SKBQ01000083">
    <property type="protein sequence ID" value="TPX07899.1"/>
    <property type="molecule type" value="Genomic_DNA"/>
</dbReference>
<feature type="compositionally biased region" description="Low complexity" evidence="1">
    <location>
        <begin position="95"/>
        <end position="112"/>
    </location>
</feature>
<name>A0A507ASL8_9PEZI</name>
<comment type="caution">
    <text evidence="2">The sequence shown here is derived from an EMBL/GenBank/DDBJ whole genome shotgun (WGS) entry which is preliminary data.</text>
</comment>
<protein>
    <submittedName>
        <fullName evidence="2">Uncharacterized protein</fullName>
    </submittedName>
</protein>
<sequence>MVGRTSKRRHDNDDGAAARQRTASLGANCPAPGSPPKTVPLDTIHALPDMTEPTATQFMSPGNFNVTADLMGYNPIVHMDFPNESFGWNWDLSNSDDPQQPSADSQSSAALPNARSDKQRASSLIDTASTAATSLLNNSPQSDADECSKERVAHLMSLCRMTNRLETYLRSKTGTLDEIMKLNKSCLAEVIKLTSGQHKGQVCRCSFIMITTCLDIMLVLFEDVVRSSGLDPRGGGPVSDARMPNLQFGVFELEPQEQLVIMKRILARELRNYQDVVRALIVEFQEPSADFFRKLMRQWCLSLTNRLGQIPVALDAG</sequence>
<dbReference type="STRING" id="1093900.A0A507ASL8"/>
<accession>A0A507ASL8</accession>
<evidence type="ECO:0000313" key="2">
    <source>
        <dbReference type="EMBL" id="TPX07899.1"/>
    </source>
</evidence>
<evidence type="ECO:0000256" key="1">
    <source>
        <dbReference type="SAM" id="MobiDB-lite"/>
    </source>
</evidence>
<dbReference type="OrthoDB" id="2328572at2759"/>
<reference evidence="2 3" key="1">
    <citation type="submission" date="2019-06" db="EMBL/GenBank/DDBJ databases">
        <title>Draft genome sequence of the filamentous fungus Phialemoniopsis curvata isolated from diesel fuel.</title>
        <authorList>
            <person name="Varaljay V.A."/>
            <person name="Lyon W.J."/>
            <person name="Crouch A.L."/>
            <person name="Drake C.E."/>
            <person name="Hollomon J.M."/>
            <person name="Nadeau L.J."/>
            <person name="Nunn H.S."/>
            <person name="Stevenson B.S."/>
            <person name="Bojanowski C.L."/>
            <person name="Crookes-Goodson W.J."/>
        </authorList>
    </citation>
    <scope>NUCLEOTIDE SEQUENCE [LARGE SCALE GENOMIC DNA]</scope>
    <source>
        <strain evidence="2 3">D216</strain>
    </source>
</reference>
<dbReference type="InParanoid" id="A0A507ASL8"/>
<dbReference type="Proteomes" id="UP000319257">
    <property type="component" value="Unassembled WGS sequence"/>
</dbReference>
<dbReference type="RefSeq" id="XP_030989610.1">
    <property type="nucleotide sequence ID" value="XM_031132963.1"/>
</dbReference>
<gene>
    <name evidence="2" type="ORF">E0L32_010354</name>
</gene>
<dbReference type="GeneID" id="41977801"/>
<organism evidence="2 3">
    <name type="scientific">Thyridium curvatum</name>
    <dbReference type="NCBI Taxonomy" id="1093900"/>
    <lineage>
        <taxon>Eukaryota</taxon>
        <taxon>Fungi</taxon>
        <taxon>Dikarya</taxon>
        <taxon>Ascomycota</taxon>
        <taxon>Pezizomycotina</taxon>
        <taxon>Sordariomycetes</taxon>
        <taxon>Sordariomycetidae</taxon>
        <taxon>Thyridiales</taxon>
        <taxon>Thyridiaceae</taxon>
        <taxon>Thyridium</taxon>
    </lineage>
</organism>
<keyword evidence="3" id="KW-1185">Reference proteome</keyword>
<feature type="region of interest" description="Disordered" evidence="1">
    <location>
        <begin position="1"/>
        <end position="37"/>
    </location>
</feature>
<proteinExistence type="predicted"/>
<dbReference type="AlphaFoldDB" id="A0A507ASL8"/>
<evidence type="ECO:0000313" key="3">
    <source>
        <dbReference type="Proteomes" id="UP000319257"/>
    </source>
</evidence>